<reference evidence="1" key="1">
    <citation type="journal article" date="2023" name="Science">
        <title>Genome structures resolve the early diversification of teleost fishes.</title>
        <authorList>
            <person name="Parey E."/>
            <person name="Louis A."/>
            <person name="Montfort J."/>
            <person name="Bouchez O."/>
            <person name="Roques C."/>
            <person name="Iampietro C."/>
            <person name="Lluch J."/>
            <person name="Castinel A."/>
            <person name="Donnadieu C."/>
            <person name="Desvignes T."/>
            <person name="Floi Bucao C."/>
            <person name="Jouanno E."/>
            <person name="Wen M."/>
            <person name="Mejri S."/>
            <person name="Dirks R."/>
            <person name="Jansen H."/>
            <person name="Henkel C."/>
            <person name="Chen W.J."/>
            <person name="Zahm M."/>
            <person name="Cabau C."/>
            <person name="Klopp C."/>
            <person name="Thompson A.W."/>
            <person name="Robinson-Rechavi M."/>
            <person name="Braasch I."/>
            <person name="Lecointre G."/>
            <person name="Bobe J."/>
            <person name="Postlethwait J.H."/>
            <person name="Berthelot C."/>
            <person name="Roest Crollius H."/>
            <person name="Guiguen Y."/>
        </authorList>
    </citation>
    <scope>NUCLEOTIDE SEQUENCE</scope>
    <source>
        <strain evidence="1">NC1722</strain>
    </source>
</reference>
<dbReference type="Proteomes" id="UP001221898">
    <property type="component" value="Unassembled WGS sequence"/>
</dbReference>
<accession>A0AAD7WYV8</accession>
<evidence type="ECO:0000313" key="1">
    <source>
        <dbReference type="EMBL" id="KAJ8413264.1"/>
    </source>
</evidence>
<gene>
    <name evidence="1" type="ORF">AAFF_G00092600</name>
</gene>
<dbReference type="EMBL" id="JAINUG010000016">
    <property type="protein sequence ID" value="KAJ8413264.1"/>
    <property type="molecule type" value="Genomic_DNA"/>
</dbReference>
<organism evidence="1 2">
    <name type="scientific">Aldrovandia affinis</name>
    <dbReference type="NCBI Taxonomy" id="143900"/>
    <lineage>
        <taxon>Eukaryota</taxon>
        <taxon>Metazoa</taxon>
        <taxon>Chordata</taxon>
        <taxon>Craniata</taxon>
        <taxon>Vertebrata</taxon>
        <taxon>Euteleostomi</taxon>
        <taxon>Actinopterygii</taxon>
        <taxon>Neopterygii</taxon>
        <taxon>Teleostei</taxon>
        <taxon>Notacanthiformes</taxon>
        <taxon>Halosauridae</taxon>
        <taxon>Aldrovandia</taxon>
    </lineage>
</organism>
<keyword evidence="2" id="KW-1185">Reference proteome</keyword>
<proteinExistence type="predicted"/>
<dbReference type="AlphaFoldDB" id="A0AAD7WYV8"/>
<evidence type="ECO:0000313" key="2">
    <source>
        <dbReference type="Proteomes" id="UP001221898"/>
    </source>
</evidence>
<comment type="caution">
    <text evidence="1">The sequence shown here is derived from an EMBL/GenBank/DDBJ whole genome shotgun (WGS) entry which is preliminary data.</text>
</comment>
<protein>
    <submittedName>
        <fullName evidence="1">Uncharacterized protein</fullName>
    </submittedName>
</protein>
<name>A0AAD7WYV8_9TELE</name>
<sequence length="96" mass="10579">MCNGALQRCRESQPDLRQCEPWTARTSDFTVCLRTPRTYGRQRGRCKESLAPVSQVALPLGPDASYPFPLMLGPQAEAGKSNQLTAAPRPEMALCK</sequence>